<dbReference type="GO" id="GO:0006351">
    <property type="term" value="P:DNA-templated transcription"/>
    <property type="evidence" value="ECO:0007669"/>
    <property type="project" value="UniProtKB-UniRule"/>
</dbReference>
<dbReference type="EMBL" id="JACPRF010000040">
    <property type="protein sequence ID" value="MBI2875521.1"/>
    <property type="molecule type" value="Genomic_DNA"/>
</dbReference>
<proteinExistence type="inferred from homology"/>
<dbReference type="GO" id="GO:0003677">
    <property type="term" value="F:DNA binding"/>
    <property type="evidence" value="ECO:0007669"/>
    <property type="project" value="UniProtKB-UniRule"/>
</dbReference>
<comment type="similarity">
    <text evidence="1 11">Belongs to the RNA polymerase subunit omega family.</text>
</comment>
<accession>A0A932CM27</accession>
<evidence type="ECO:0000313" key="13">
    <source>
        <dbReference type="Proteomes" id="UP000769766"/>
    </source>
</evidence>
<evidence type="ECO:0000256" key="4">
    <source>
        <dbReference type="ARBA" id="ARBA00022478"/>
    </source>
</evidence>
<evidence type="ECO:0000256" key="1">
    <source>
        <dbReference type="ARBA" id="ARBA00006711"/>
    </source>
</evidence>
<dbReference type="EC" id="2.7.7.6" evidence="2 11"/>
<dbReference type="InterPro" id="IPR006110">
    <property type="entry name" value="Pol_omega/Rpo6/RPB6"/>
</dbReference>
<dbReference type="InterPro" id="IPR003716">
    <property type="entry name" value="DNA-dir_RNA_pol_omega"/>
</dbReference>
<comment type="function">
    <text evidence="11">Promotes RNA polymerase assembly. Latches the N- and C-terminal regions of the beta' subunit thereby facilitating its interaction with the beta and alpha subunits.</text>
</comment>
<keyword evidence="7 11" id="KW-0804">Transcription</keyword>
<comment type="subunit">
    <text evidence="11">The RNAP catalytic core consists of 2 alpha, 1 beta, 1 beta' and 1 omega subunit. When a sigma factor is associated with the core the holoenzyme is formed, which can initiate transcription.</text>
</comment>
<protein>
    <recommendedName>
        <fullName evidence="3 11">DNA-directed RNA polymerase subunit omega</fullName>
        <shortName evidence="11">RNAP omega subunit</shortName>
        <ecNumber evidence="2 11">2.7.7.6</ecNumber>
    </recommendedName>
    <alternativeName>
        <fullName evidence="9 11">RNA polymerase omega subunit</fullName>
    </alternativeName>
    <alternativeName>
        <fullName evidence="8 11">Transcriptase subunit omega</fullName>
    </alternativeName>
</protein>
<sequence>MEENGSYWTKAFKMIPNRFLLVKVAAERVQQLNKGAKPLVESDSEVMPLSEVALKEIAEGKIQIELPPPKARRGG</sequence>
<comment type="catalytic activity">
    <reaction evidence="10 11">
        <text>RNA(n) + a ribonucleoside 5'-triphosphate = RNA(n+1) + diphosphate</text>
        <dbReference type="Rhea" id="RHEA:21248"/>
        <dbReference type="Rhea" id="RHEA-COMP:14527"/>
        <dbReference type="Rhea" id="RHEA-COMP:17342"/>
        <dbReference type="ChEBI" id="CHEBI:33019"/>
        <dbReference type="ChEBI" id="CHEBI:61557"/>
        <dbReference type="ChEBI" id="CHEBI:140395"/>
        <dbReference type="EC" id="2.7.7.6"/>
    </reaction>
</comment>
<evidence type="ECO:0000256" key="9">
    <source>
        <dbReference type="ARBA" id="ARBA00030998"/>
    </source>
</evidence>
<comment type="caution">
    <text evidence="12">The sequence shown here is derived from an EMBL/GenBank/DDBJ whole genome shotgun (WGS) entry which is preliminary data.</text>
</comment>
<organism evidence="12 13">
    <name type="scientific">Tectimicrobiota bacterium</name>
    <dbReference type="NCBI Taxonomy" id="2528274"/>
    <lineage>
        <taxon>Bacteria</taxon>
        <taxon>Pseudomonadati</taxon>
        <taxon>Nitrospinota/Tectimicrobiota group</taxon>
        <taxon>Candidatus Tectimicrobiota</taxon>
    </lineage>
</organism>
<evidence type="ECO:0000256" key="2">
    <source>
        <dbReference type="ARBA" id="ARBA00012418"/>
    </source>
</evidence>
<keyword evidence="5 11" id="KW-0808">Transferase</keyword>
<dbReference type="GO" id="GO:0003899">
    <property type="term" value="F:DNA-directed RNA polymerase activity"/>
    <property type="evidence" value="ECO:0007669"/>
    <property type="project" value="UniProtKB-UniRule"/>
</dbReference>
<evidence type="ECO:0000256" key="3">
    <source>
        <dbReference type="ARBA" id="ARBA00013725"/>
    </source>
</evidence>
<evidence type="ECO:0000256" key="8">
    <source>
        <dbReference type="ARBA" id="ARBA00029924"/>
    </source>
</evidence>
<dbReference type="HAMAP" id="MF_00366">
    <property type="entry name" value="RNApol_bact_RpoZ"/>
    <property type="match status" value="1"/>
</dbReference>
<dbReference type="GO" id="GO:0000428">
    <property type="term" value="C:DNA-directed RNA polymerase complex"/>
    <property type="evidence" value="ECO:0007669"/>
    <property type="project" value="UniProtKB-KW"/>
</dbReference>
<dbReference type="Proteomes" id="UP000769766">
    <property type="component" value="Unassembled WGS sequence"/>
</dbReference>
<evidence type="ECO:0000256" key="10">
    <source>
        <dbReference type="ARBA" id="ARBA00048552"/>
    </source>
</evidence>
<keyword evidence="6 11" id="KW-0548">Nucleotidyltransferase</keyword>
<name>A0A932CM27_UNCTE</name>
<evidence type="ECO:0000256" key="5">
    <source>
        <dbReference type="ARBA" id="ARBA00022679"/>
    </source>
</evidence>
<evidence type="ECO:0000313" key="12">
    <source>
        <dbReference type="EMBL" id="MBI2875521.1"/>
    </source>
</evidence>
<gene>
    <name evidence="11" type="primary">rpoZ</name>
    <name evidence="12" type="ORF">HYY20_01420</name>
</gene>
<dbReference type="InterPro" id="IPR036161">
    <property type="entry name" value="RPB6/omega-like_sf"/>
</dbReference>
<dbReference type="SUPFAM" id="SSF63562">
    <property type="entry name" value="RPB6/omega subunit-like"/>
    <property type="match status" value="1"/>
</dbReference>
<reference evidence="12" key="1">
    <citation type="submission" date="2020-07" db="EMBL/GenBank/DDBJ databases">
        <title>Huge and variable diversity of episymbiotic CPR bacteria and DPANN archaea in groundwater ecosystems.</title>
        <authorList>
            <person name="He C.Y."/>
            <person name="Keren R."/>
            <person name="Whittaker M."/>
            <person name="Farag I.F."/>
            <person name="Doudna J."/>
            <person name="Cate J.H.D."/>
            <person name="Banfield J.F."/>
        </authorList>
    </citation>
    <scope>NUCLEOTIDE SEQUENCE</scope>
    <source>
        <strain evidence="12">NC_groundwater_672_Ag_B-0.1um_62_36</strain>
    </source>
</reference>
<evidence type="ECO:0000256" key="11">
    <source>
        <dbReference type="HAMAP-Rule" id="MF_00366"/>
    </source>
</evidence>
<evidence type="ECO:0000256" key="6">
    <source>
        <dbReference type="ARBA" id="ARBA00022695"/>
    </source>
</evidence>
<keyword evidence="4 11" id="KW-0240">DNA-directed RNA polymerase</keyword>
<dbReference type="Gene3D" id="3.90.940.10">
    <property type="match status" value="1"/>
</dbReference>
<evidence type="ECO:0000256" key="7">
    <source>
        <dbReference type="ARBA" id="ARBA00023163"/>
    </source>
</evidence>
<dbReference type="NCBIfam" id="TIGR00690">
    <property type="entry name" value="rpoZ"/>
    <property type="match status" value="1"/>
</dbReference>
<dbReference type="AlphaFoldDB" id="A0A932CM27"/>
<dbReference type="Pfam" id="PF01192">
    <property type="entry name" value="RNA_pol_Rpb6"/>
    <property type="match status" value="1"/>
</dbReference>
<dbReference type="SMART" id="SM01409">
    <property type="entry name" value="RNA_pol_Rpb6"/>
    <property type="match status" value="1"/>
</dbReference>
<dbReference type="NCBIfam" id="NF001579">
    <property type="entry name" value="PRK00392.6-2"/>
    <property type="match status" value="1"/>
</dbReference>